<keyword evidence="2" id="KW-1185">Reference proteome</keyword>
<sequence>MADVVADLDQYREQGWLMADFSLDDDLLEALREGILRVSAQRRSEVVFESGTDVVRAVHGCHMYDPFFGRIVRHPQFVQLAQAILGEDVYLYQFKINMKLPFEGAAWPWHQDFTFWHNEDGMALPKAVNLMVFIDDAHEANGPLRLIPGTHVVLEDLAGGNERRADWRSHVSADLAYTIPAEIVKQLVAERGEQILLAPAGRVCAFHPSLVHASSSNLSADRRAMMILTYNAVSNAPASPTRPEFLVNRDATPLPVEPLSEWLRSLAVCGEYRRRSL</sequence>
<name>A0A1C6RYW1_9ACTN</name>
<proteinExistence type="predicted"/>
<gene>
    <name evidence="1" type="ORF">GA0074694_3355</name>
</gene>
<evidence type="ECO:0000313" key="2">
    <source>
        <dbReference type="Proteomes" id="UP000198906"/>
    </source>
</evidence>
<accession>A0A1C6RYW1</accession>
<dbReference type="RefSeq" id="WP_176737972.1">
    <property type="nucleotide sequence ID" value="NZ_FMHU01000002.1"/>
</dbReference>
<dbReference type="Gene3D" id="2.60.120.620">
    <property type="entry name" value="q2cbj1_9rhob like domain"/>
    <property type="match status" value="1"/>
</dbReference>
<protein>
    <submittedName>
        <fullName evidence="1">Ectoine hydroxylase</fullName>
    </submittedName>
</protein>
<dbReference type="SUPFAM" id="SSF51197">
    <property type="entry name" value="Clavaminate synthase-like"/>
    <property type="match status" value="1"/>
</dbReference>
<reference evidence="2" key="1">
    <citation type="submission" date="2016-06" db="EMBL/GenBank/DDBJ databases">
        <authorList>
            <person name="Varghese N."/>
        </authorList>
    </citation>
    <scope>NUCLEOTIDE SEQUENCE [LARGE SCALE GENOMIC DNA]</scope>
    <source>
        <strain evidence="2">DSM 46123</strain>
    </source>
</reference>
<dbReference type="PANTHER" id="PTHR20883">
    <property type="entry name" value="PHYTANOYL-COA DIOXYGENASE DOMAIN CONTAINING 1"/>
    <property type="match status" value="1"/>
</dbReference>
<dbReference type="GO" id="GO:0016706">
    <property type="term" value="F:2-oxoglutarate-dependent dioxygenase activity"/>
    <property type="evidence" value="ECO:0007669"/>
    <property type="project" value="UniProtKB-ARBA"/>
</dbReference>
<dbReference type="Pfam" id="PF05721">
    <property type="entry name" value="PhyH"/>
    <property type="match status" value="1"/>
</dbReference>
<dbReference type="GO" id="GO:0005506">
    <property type="term" value="F:iron ion binding"/>
    <property type="evidence" value="ECO:0007669"/>
    <property type="project" value="UniProtKB-ARBA"/>
</dbReference>
<dbReference type="AlphaFoldDB" id="A0A1C6RYW1"/>
<organism evidence="1 2">
    <name type="scientific">Micromonospora inyonensis</name>
    <dbReference type="NCBI Taxonomy" id="47866"/>
    <lineage>
        <taxon>Bacteria</taxon>
        <taxon>Bacillati</taxon>
        <taxon>Actinomycetota</taxon>
        <taxon>Actinomycetes</taxon>
        <taxon>Micromonosporales</taxon>
        <taxon>Micromonosporaceae</taxon>
        <taxon>Micromonospora</taxon>
    </lineage>
</organism>
<evidence type="ECO:0000313" key="1">
    <source>
        <dbReference type="EMBL" id="SCL22426.1"/>
    </source>
</evidence>
<dbReference type="EMBL" id="FMHU01000002">
    <property type="protein sequence ID" value="SCL22426.1"/>
    <property type="molecule type" value="Genomic_DNA"/>
</dbReference>
<dbReference type="Proteomes" id="UP000198906">
    <property type="component" value="Unassembled WGS sequence"/>
</dbReference>
<dbReference type="InterPro" id="IPR008775">
    <property type="entry name" value="Phytyl_CoA_dOase-like"/>
</dbReference>
<dbReference type="PANTHER" id="PTHR20883:SF48">
    <property type="entry name" value="ECTOINE DIOXYGENASE"/>
    <property type="match status" value="1"/>
</dbReference>
<dbReference type="STRING" id="47866.GA0074694_3355"/>